<accession>B4JGP1</accession>
<gene>
    <name evidence="1" type="primary">Dgri\GH18722</name>
    <name evidence="1" type="ORF">Dgri_GH18722</name>
</gene>
<evidence type="ECO:0000313" key="1">
    <source>
        <dbReference type="EMBL" id="EDV92645.1"/>
    </source>
</evidence>
<proteinExistence type="predicted"/>
<dbReference type="Proteomes" id="UP000001070">
    <property type="component" value="Unassembled WGS sequence"/>
</dbReference>
<organism evidence="2">
    <name type="scientific">Drosophila grimshawi</name>
    <name type="common">Hawaiian fruit fly</name>
    <name type="synonym">Idiomyia grimshawi</name>
    <dbReference type="NCBI Taxonomy" id="7222"/>
    <lineage>
        <taxon>Eukaryota</taxon>
        <taxon>Metazoa</taxon>
        <taxon>Ecdysozoa</taxon>
        <taxon>Arthropoda</taxon>
        <taxon>Hexapoda</taxon>
        <taxon>Insecta</taxon>
        <taxon>Pterygota</taxon>
        <taxon>Neoptera</taxon>
        <taxon>Endopterygota</taxon>
        <taxon>Diptera</taxon>
        <taxon>Brachycera</taxon>
        <taxon>Muscomorpha</taxon>
        <taxon>Ephydroidea</taxon>
        <taxon>Drosophilidae</taxon>
        <taxon>Drosophila</taxon>
        <taxon>Hawaiian Drosophila</taxon>
    </lineage>
</organism>
<dbReference type="InParanoid" id="B4JGP1"/>
<protein>
    <submittedName>
        <fullName evidence="1">GH18722</fullName>
    </submittedName>
</protein>
<dbReference type="AlphaFoldDB" id="B4JGP1"/>
<sequence>MKYLISASMEFVEQMQRQEVDAGTEVGAGRGVPETLPLAQEVNLASLRLPTPTPTRLYTAMNKMKMKLKL</sequence>
<name>B4JGP1_DROGR</name>
<reference evidence="1 2" key="1">
    <citation type="journal article" date="2007" name="Nature">
        <title>Evolution of genes and genomes on the Drosophila phylogeny.</title>
        <authorList>
            <consortium name="Drosophila 12 Genomes Consortium"/>
            <person name="Clark A.G."/>
            <person name="Eisen M.B."/>
            <person name="Smith D.R."/>
            <person name="Bergman C.M."/>
            <person name="Oliver B."/>
            <person name="Markow T.A."/>
            <person name="Kaufman T.C."/>
            <person name="Kellis M."/>
            <person name="Gelbart W."/>
            <person name="Iyer V.N."/>
            <person name="Pollard D.A."/>
            <person name="Sackton T.B."/>
            <person name="Larracuente A.M."/>
            <person name="Singh N.D."/>
            <person name="Abad J.P."/>
            <person name="Abt D.N."/>
            <person name="Adryan B."/>
            <person name="Aguade M."/>
            <person name="Akashi H."/>
            <person name="Anderson W.W."/>
            <person name="Aquadro C.F."/>
            <person name="Ardell D.H."/>
            <person name="Arguello R."/>
            <person name="Artieri C.G."/>
            <person name="Barbash D.A."/>
            <person name="Barker D."/>
            <person name="Barsanti P."/>
            <person name="Batterham P."/>
            <person name="Batzoglou S."/>
            <person name="Begun D."/>
            <person name="Bhutkar A."/>
            <person name="Blanco E."/>
            <person name="Bosak S.A."/>
            <person name="Bradley R.K."/>
            <person name="Brand A.D."/>
            <person name="Brent M.R."/>
            <person name="Brooks A.N."/>
            <person name="Brown R.H."/>
            <person name="Butlin R.K."/>
            <person name="Caggese C."/>
            <person name="Calvi B.R."/>
            <person name="Bernardo de Carvalho A."/>
            <person name="Caspi A."/>
            <person name="Castrezana S."/>
            <person name="Celniker S.E."/>
            <person name="Chang J.L."/>
            <person name="Chapple C."/>
            <person name="Chatterji S."/>
            <person name="Chinwalla A."/>
            <person name="Civetta A."/>
            <person name="Clifton S.W."/>
            <person name="Comeron J.M."/>
            <person name="Costello J.C."/>
            <person name="Coyne J.A."/>
            <person name="Daub J."/>
            <person name="David R.G."/>
            <person name="Delcher A.L."/>
            <person name="Delehaunty K."/>
            <person name="Do C.B."/>
            <person name="Ebling H."/>
            <person name="Edwards K."/>
            <person name="Eickbush T."/>
            <person name="Evans J.D."/>
            <person name="Filipski A."/>
            <person name="Findeiss S."/>
            <person name="Freyhult E."/>
            <person name="Fulton L."/>
            <person name="Fulton R."/>
            <person name="Garcia A.C."/>
            <person name="Gardiner A."/>
            <person name="Garfield D.A."/>
            <person name="Garvin B.E."/>
            <person name="Gibson G."/>
            <person name="Gilbert D."/>
            <person name="Gnerre S."/>
            <person name="Godfrey J."/>
            <person name="Good R."/>
            <person name="Gotea V."/>
            <person name="Gravely B."/>
            <person name="Greenberg A.J."/>
            <person name="Griffiths-Jones S."/>
            <person name="Gross S."/>
            <person name="Guigo R."/>
            <person name="Gustafson E.A."/>
            <person name="Haerty W."/>
            <person name="Hahn M.W."/>
            <person name="Halligan D.L."/>
            <person name="Halpern A.L."/>
            <person name="Halter G.M."/>
            <person name="Han M.V."/>
            <person name="Heger A."/>
            <person name="Hillier L."/>
            <person name="Hinrichs A.S."/>
            <person name="Holmes I."/>
            <person name="Hoskins R.A."/>
            <person name="Hubisz M.J."/>
            <person name="Hultmark D."/>
            <person name="Huntley M.A."/>
            <person name="Jaffe D.B."/>
            <person name="Jagadeeshan S."/>
            <person name="Jeck W.R."/>
            <person name="Johnson J."/>
            <person name="Jones C.D."/>
            <person name="Jordan W.C."/>
            <person name="Karpen G.H."/>
            <person name="Kataoka E."/>
            <person name="Keightley P.D."/>
            <person name="Kheradpour P."/>
            <person name="Kirkness E.F."/>
            <person name="Koerich L.B."/>
            <person name="Kristiansen K."/>
            <person name="Kudrna D."/>
            <person name="Kulathinal R.J."/>
            <person name="Kumar S."/>
            <person name="Kwok R."/>
            <person name="Lander E."/>
            <person name="Langley C.H."/>
            <person name="Lapoint R."/>
            <person name="Lazzaro B.P."/>
            <person name="Lee S.J."/>
            <person name="Levesque L."/>
            <person name="Li R."/>
            <person name="Lin C.F."/>
            <person name="Lin M.F."/>
            <person name="Lindblad-Toh K."/>
            <person name="Llopart A."/>
            <person name="Long M."/>
            <person name="Low L."/>
            <person name="Lozovsky E."/>
            <person name="Lu J."/>
            <person name="Luo M."/>
            <person name="Machado C.A."/>
            <person name="Makalowski W."/>
            <person name="Marzo M."/>
            <person name="Matsuda M."/>
            <person name="Matzkin L."/>
            <person name="McAllister B."/>
            <person name="McBride C.S."/>
            <person name="McKernan B."/>
            <person name="McKernan K."/>
            <person name="Mendez-Lago M."/>
            <person name="Minx P."/>
            <person name="Mollenhauer M.U."/>
            <person name="Montooth K."/>
            <person name="Mount S.M."/>
            <person name="Mu X."/>
            <person name="Myers E."/>
            <person name="Negre B."/>
            <person name="Newfeld S."/>
            <person name="Nielsen R."/>
            <person name="Noor M.A."/>
            <person name="O'Grady P."/>
            <person name="Pachter L."/>
            <person name="Papaceit M."/>
            <person name="Parisi M.J."/>
            <person name="Parisi M."/>
            <person name="Parts L."/>
            <person name="Pedersen J.S."/>
            <person name="Pesole G."/>
            <person name="Phillippy A.M."/>
            <person name="Ponting C.P."/>
            <person name="Pop M."/>
            <person name="Porcelli D."/>
            <person name="Powell J.R."/>
            <person name="Prohaska S."/>
            <person name="Pruitt K."/>
            <person name="Puig M."/>
            <person name="Quesneville H."/>
            <person name="Ram K.R."/>
            <person name="Rand D."/>
            <person name="Rasmussen M.D."/>
            <person name="Reed L.K."/>
            <person name="Reenan R."/>
            <person name="Reily A."/>
            <person name="Remington K.A."/>
            <person name="Rieger T.T."/>
            <person name="Ritchie M.G."/>
            <person name="Robin C."/>
            <person name="Rogers Y.H."/>
            <person name="Rohde C."/>
            <person name="Rozas J."/>
            <person name="Rubenfield M.J."/>
            <person name="Ruiz A."/>
            <person name="Russo S."/>
            <person name="Salzberg S.L."/>
            <person name="Sanchez-Gracia A."/>
            <person name="Saranga D.J."/>
            <person name="Sato H."/>
            <person name="Schaeffer S.W."/>
            <person name="Schatz M.C."/>
            <person name="Schlenke T."/>
            <person name="Schwartz R."/>
            <person name="Segarra C."/>
            <person name="Singh R.S."/>
            <person name="Sirot L."/>
            <person name="Sirota M."/>
            <person name="Sisneros N.B."/>
            <person name="Smith C.D."/>
            <person name="Smith T.F."/>
            <person name="Spieth J."/>
            <person name="Stage D.E."/>
            <person name="Stark A."/>
            <person name="Stephan W."/>
            <person name="Strausberg R.L."/>
            <person name="Strempel S."/>
            <person name="Sturgill D."/>
            <person name="Sutton G."/>
            <person name="Sutton G.G."/>
            <person name="Tao W."/>
            <person name="Teichmann S."/>
            <person name="Tobari Y.N."/>
            <person name="Tomimura Y."/>
            <person name="Tsolas J.M."/>
            <person name="Valente V.L."/>
            <person name="Venter E."/>
            <person name="Venter J.C."/>
            <person name="Vicario S."/>
            <person name="Vieira F.G."/>
            <person name="Vilella A.J."/>
            <person name="Villasante A."/>
            <person name="Walenz B."/>
            <person name="Wang J."/>
            <person name="Wasserman M."/>
            <person name="Watts T."/>
            <person name="Wilson D."/>
            <person name="Wilson R.K."/>
            <person name="Wing R.A."/>
            <person name="Wolfner M.F."/>
            <person name="Wong A."/>
            <person name="Wong G.K."/>
            <person name="Wu C.I."/>
            <person name="Wu G."/>
            <person name="Yamamoto D."/>
            <person name="Yang H.P."/>
            <person name="Yang S.P."/>
            <person name="Yorke J.A."/>
            <person name="Yoshida K."/>
            <person name="Zdobnov E."/>
            <person name="Zhang P."/>
            <person name="Zhang Y."/>
            <person name="Zimin A.V."/>
            <person name="Baldwin J."/>
            <person name="Abdouelleil A."/>
            <person name="Abdulkadir J."/>
            <person name="Abebe A."/>
            <person name="Abera B."/>
            <person name="Abreu J."/>
            <person name="Acer S.C."/>
            <person name="Aftuck L."/>
            <person name="Alexander A."/>
            <person name="An P."/>
            <person name="Anderson E."/>
            <person name="Anderson S."/>
            <person name="Arachi H."/>
            <person name="Azer M."/>
            <person name="Bachantsang P."/>
            <person name="Barry A."/>
            <person name="Bayul T."/>
            <person name="Berlin A."/>
            <person name="Bessette D."/>
            <person name="Bloom T."/>
            <person name="Blye J."/>
            <person name="Boguslavskiy L."/>
            <person name="Bonnet C."/>
            <person name="Boukhgalter B."/>
            <person name="Bourzgui I."/>
            <person name="Brown A."/>
            <person name="Cahill P."/>
            <person name="Channer S."/>
            <person name="Cheshatsang Y."/>
            <person name="Chuda L."/>
            <person name="Citroen M."/>
            <person name="Collymore A."/>
            <person name="Cooke P."/>
            <person name="Costello M."/>
            <person name="D'Aco K."/>
            <person name="Daza R."/>
            <person name="De Haan G."/>
            <person name="DeGray S."/>
            <person name="DeMaso C."/>
            <person name="Dhargay N."/>
            <person name="Dooley K."/>
            <person name="Dooley E."/>
            <person name="Doricent M."/>
            <person name="Dorje P."/>
            <person name="Dorjee K."/>
            <person name="Dupes A."/>
            <person name="Elong R."/>
            <person name="Falk J."/>
            <person name="Farina A."/>
            <person name="Faro S."/>
            <person name="Ferguson D."/>
            <person name="Fisher S."/>
            <person name="Foley C.D."/>
            <person name="Franke A."/>
            <person name="Friedrich D."/>
            <person name="Gadbois L."/>
            <person name="Gearin G."/>
            <person name="Gearin C.R."/>
            <person name="Giannoukos G."/>
            <person name="Goode T."/>
            <person name="Graham J."/>
            <person name="Grandbois E."/>
            <person name="Grewal S."/>
            <person name="Gyaltsen K."/>
            <person name="Hafez N."/>
            <person name="Hagos B."/>
            <person name="Hall J."/>
            <person name="Henson C."/>
            <person name="Hollinger A."/>
            <person name="Honan T."/>
            <person name="Huard M.D."/>
            <person name="Hughes L."/>
            <person name="Hurhula B."/>
            <person name="Husby M.E."/>
            <person name="Kamat A."/>
            <person name="Kanga B."/>
            <person name="Kashin S."/>
            <person name="Khazanovich D."/>
            <person name="Kisner P."/>
            <person name="Lance K."/>
            <person name="Lara M."/>
            <person name="Lee W."/>
            <person name="Lennon N."/>
            <person name="Letendre F."/>
            <person name="LeVine R."/>
            <person name="Lipovsky A."/>
            <person name="Liu X."/>
            <person name="Liu J."/>
            <person name="Liu S."/>
            <person name="Lokyitsang T."/>
            <person name="Lokyitsang Y."/>
            <person name="Lubonja R."/>
            <person name="Lui A."/>
            <person name="MacDonald P."/>
            <person name="Magnisalis V."/>
            <person name="Maru K."/>
            <person name="Matthews C."/>
            <person name="McCusker W."/>
            <person name="McDonough S."/>
            <person name="Mehta T."/>
            <person name="Meldrim J."/>
            <person name="Meneus L."/>
            <person name="Mihai O."/>
            <person name="Mihalev A."/>
            <person name="Mihova T."/>
            <person name="Mittelman R."/>
            <person name="Mlenga V."/>
            <person name="Montmayeur A."/>
            <person name="Mulrain L."/>
            <person name="Navidi A."/>
            <person name="Naylor J."/>
            <person name="Negash T."/>
            <person name="Nguyen T."/>
            <person name="Nguyen N."/>
            <person name="Nicol R."/>
            <person name="Norbu C."/>
            <person name="Norbu N."/>
            <person name="Novod N."/>
            <person name="O'Neill B."/>
            <person name="Osman S."/>
            <person name="Markiewicz E."/>
            <person name="Oyono O.L."/>
            <person name="Patti C."/>
            <person name="Phunkhang P."/>
            <person name="Pierre F."/>
            <person name="Priest M."/>
            <person name="Raghuraman S."/>
            <person name="Rege F."/>
            <person name="Reyes R."/>
            <person name="Rise C."/>
            <person name="Rogov P."/>
            <person name="Ross K."/>
            <person name="Ryan E."/>
            <person name="Settipalli S."/>
            <person name="Shea T."/>
            <person name="Sherpa N."/>
            <person name="Shi L."/>
            <person name="Shih D."/>
            <person name="Sparrow T."/>
            <person name="Spaulding J."/>
            <person name="Stalker J."/>
            <person name="Stange-Thomann N."/>
            <person name="Stavropoulos S."/>
            <person name="Stone C."/>
            <person name="Strader C."/>
            <person name="Tesfaye S."/>
            <person name="Thomson T."/>
            <person name="Thoulutsang Y."/>
            <person name="Thoulutsang D."/>
            <person name="Topham K."/>
            <person name="Topping I."/>
            <person name="Tsamla T."/>
            <person name="Vassiliev H."/>
            <person name="Vo A."/>
            <person name="Wangchuk T."/>
            <person name="Wangdi T."/>
            <person name="Weiand M."/>
            <person name="Wilkinson J."/>
            <person name="Wilson A."/>
            <person name="Yadav S."/>
            <person name="Young G."/>
            <person name="Yu Q."/>
            <person name="Zembek L."/>
            <person name="Zhong D."/>
            <person name="Zimmer A."/>
            <person name="Zwirko Z."/>
            <person name="Jaffe D.B."/>
            <person name="Alvarez P."/>
            <person name="Brockman W."/>
            <person name="Butler J."/>
            <person name="Chin C."/>
            <person name="Gnerre S."/>
            <person name="Grabherr M."/>
            <person name="Kleber M."/>
            <person name="Mauceli E."/>
            <person name="MacCallum I."/>
        </authorList>
    </citation>
    <scope>NUCLEOTIDE SEQUENCE [LARGE SCALE GENOMIC DNA]</scope>
    <source>
        <strain evidence="2">Tucson 15287-2541.00</strain>
    </source>
</reference>
<evidence type="ECO:0000313" key="2">
    <source>
        <dbReference type="Proteomes" id="UP000001070"/>
    </source>
</evidence>
<dbReference type="HOGENOM" id="CLU_2760441_0_0_1"/>
<dbReference type="EMBL" id="CH916369">
    <property type="protein sequence ID" value="EDV92645.1"/>
    <property type="molecule type" value="Genomic_DNA"/>
</dbReference>
<keyword evidence="2" id="KW-1185">Reference proteome</keyword>